<organism evidence="1 2">
    <name type="scientific">Shewanella mangrovi</name>
    <dbReference type="NCBI Taxonomy" id="1515746"/>
    <lineage>
        <taxon>Bacteria</taxon>
        <taxon>Pseudomonadati</taxon>
        <taxon>Pseudomonadota</taxon>
        <taxon>Gammaproteobacteria</taxon>
        <taxon>Alteromonadales</taxon>
        <taxon>Shewanellaceae</taxon>
        <taxon>Shewanella</taxon>
    </lineage>
</organism>
<sequence length="165" mass="18433">MVSVSALANDSPKGKAWTTVSKLQGEWRGESTGFGQTSQVQHKWEFVLDNNFLRLTTISVTSNAIGQSEKHEDVGYISWSDSERVLRFHQFLSEGFVNTFIVKAAEPPEKGIDFIPEHTEGMPTLSVAMSLRFTPDSSYEMTLAMGKKGSDLKTCQTMKMTKFPE</sequence>
<proteinExistence type="predicted"/>
<reference evidence="1 2" key="1">
    <citation type="submission" date="2014-06" db="EMBL/GenBank/DDBJ databases">
        <title>Shewanella sp. YQH10.</title>
        <authorList>
            <person name="Liu Y."/>
            <person name="Zeng R."/>
        </authorList>
    </citation>
    <scope>NUCLEOTIDE SEQUENCE [LARGE SCALE GENOMIC DNA]</scope>
    <source>
        <strain evidence="1 2">YQH10</strain>
    </source>
</reference>
<evidence type="ECO:0008006" key="3">
    <source>
        <dbReference type="Google" id="ProtNLM"/>
    </source>
</evidence>
<comment type="caution">
    <text evidence="1">The sequence shown here is derived from an EMBL/GenBank/DDBJ whole genome shotgun (WGS) entry which is preliminary data.</text>
</comment>
<dbReference type="RefSeq" id="WP_037440821.1">
    <property type="nucleotide sequence ID" value="NZ_JPEO01000003.1"/>
</dbReference>
<evidence type="ECO:0000313" key="1">
    <source>
        <dbReference type="EMBL" id="KFZ38109.1"/>
    </source>
</evidence>
<evidence type="ECO:0000313" key="2">
    <source>
        <dbReference type="Proteomes" id="UP000029264"/>
    </source>
</evidence>
<dbReference type="Proteomes" id="UP000029264">
    <property type="component" value="Unassembled WGS sequence"/>
</dbReference>
<accession>A0A094JJ84</accession>
<gene>
    <name evidence="1" type="ORF">HR45_06265</name>
</gene>
<protein>
    <recommendedName>
        <fullName evidence="3">THAP4-like heme-binding beta-barrel domain-containing protein</fullName>
    </recommendedName>
</protein>
<keyword evidence="2" id="KW-1185">Reference proteome</keyword>
<dbReference type="EMBL" id="JPEO01000003">
    <property type="protein sequence ID" value="KFZ38109.1"/>
    <property type="molecule type" value="Genomic_DNA"/>
</dbReference>
<name>A0A094JJ84_9GAMM</name>
<dbReference type="AlphaFoldDB" id="A0A094JJ84"/>